<dbReference type="GO" id="GO:0009986">
    <property type="term" value="C:cell surface"/>
    <property type="evidence" value="ECO:0007669"/>
    <property type="project" value="TreeGrafter"/>
</dbReference>
<keyword evidence="6" id="KW-0325">Glycoprotein</keyword>
<feature type="region of interest" description="Disordered" evidence="7">
    <location>
        <begin position="658"/>
        <end position="765"/>
    </location>
</feature>
<feature type="compositionally biased region" description="Pro residues" evidence="7">
    <location>
        <begin position="844"/>
        <end position="860"/>
    </location>
</feature>
<sequence length="1058" mass="110426">MCGATATSPPCTDKVPSAPGAAQPLPQPREHLPGRILPSRSQTPWTRRRTAQHRHAPAPGSDDRISPRTSSTFQRFQVWDTALQTRSKDKAPAPAPWHLPLSASAALIIGAVLANAEHPHFPSSLPVEFPCIPTRDAPAADILAFARGLQSEPGELSSAQLSCLARLLAAKKLTADFGSFPPDLLLFFHPSEVRAGTCREFYARASRGNLDLLPRGSSRRRRLLRGALTCLGVRGSRLEPQQLGSLGALVCDLEPATIPASGPAILDNLKLCPALTGAQQDALNALLLTGDTAYGDPSSWNLRTLQDLGPLVLALNQTTLSLVAEAAREDFRRSIVAAYSSQGHSQREKSLILLRAFAAASAASHPRLKRSVDVDSCLSEPITVDCIPFLTPEELNLHLSGDFLIKNLEAVLELPLITESFKILKKKVDQFFPSGIPEEQLKRLGFLSRLYTEQEISQWTLRCSDTLSALLNPSEGWWTDSQLQQLLSRFLALGGSLTGPLLQQIGGEHLCKLQEEQIQQIPAEAIRTAGSLNISLCSQTKKEQFYRKAREAFAGLASTPTPYYCKIQPYLGGAPAEDLKNLANTGVAINMELATFLTLNPKELQKLSVTDVKNLLGKNLPELKEAENKPLVVSWVKTQSQWELDCVLGIGLQGGLQEPTGTASPACPTTPASITSTATVTTSPHPSTSASVTVPTPTAITSHSAPQPSTVPPRTPTPSTLSPPPPDTPTYTGGPTVPTATPTARPALTTRAPCSTHQGPTPDRATAPAVTLLTTLLAPSSPSAAPVPAVTSRATTSAGVGINPAGTTHSTITPVPNPSSAPTATPVPNPSSAPTATHSTITPVPNPSSAPTATPVPNPSSAPTATHSTVTPVPNPSSAPTATHSTITPVPNPSSAPTATPVPNPSSAPTATHSTVTPVPNPSSAPTATPVPNPSSAPTATPVPHSTSVPAATTAPHTSPSPHKPTPIPSSTTSTQTSLSSSTAKPTTPPCQTSSPPGFPSPSSTTKPTPGGVPESPRPTSNGHINLQPEPGSGSRLSSCLVPVLAATIGNILLQGLL</sequence>
<dbReference type="InterPro" id="IPR026664">
    <property type="entry name" value="Stereocilin-rel"/>
</dbReference>
<dbReference type="RefSeq" id="XP_031982195.1">
    <property type="nucleotide sequence ID" value="XM_032126304.1"/>
</dbReference>
<organism evidence="8 9">
    <name type="scientific">Corvus moneduloides</name>
    <name type="common">New Caledonian crow</name>
    <dbReference type="NCBI Taxonomy" id="1196302"/>
    <lineage>
        <taxon>Eukaryota</taxon>
        <taxon>Metazoa</taxon>
        <taxon>Chordata</taxon>
        <taxon>Craniata</taxon>
        <taxon>Vertebrata</taxon>
        <taxon>Euteleostomi</taxon>
        <taxon>Archelosauria</taxon>
        <taxon>Archosauria</taxon>
        <taxon>Dinosauria</taxon>
        <taxon>Saurischia</taxon>
        <taxon>Theropoda</taxon>
        <taxon>Coelurosauria</taxon>
        <taxon>Aves</taxon>
        <taxon>Neognathae</taxon>
        <taxon>Neoaves</taxon>
        <taxon>Telluraves</taxon>
        <taxon>Australaves</taxon>
        <taxon>Passeriformes</taxon>
        <taxon>Corvoidea</taxon>
        <taxon>Corvidae</taxon>
        <taxon>Corvus</taxon>
    </lineage>
</organism>
<dbReference type="GeneID" id="116452131"/>
<feature type="region of interest" description="Disordered" evidence="7">
    <location>
        <begin position="1"/>
        <end position="70"/>
    </location>
</feature>
<gene>
    <name evidence="8" type="primary">LOC116452131</name>
</gene>
<feature type="compositionally biased region" description="Pro residues" evidence="7">
    <location>
        <begin position="890"/>
        <end position="906"/>
    </location>
</feature>
<dbReference type="PANTHER" id="PTHR23412">
    <property type="entry name" value="STEREOCILIN RELATED"/>
    <property type="match status" value="1"/>
</dbReference>
<evidence type="ECO:0000313" key="8">
    <source>
        <dbReference type="Ensembl" id="ENSCMUP00000032047.1"/>
    </source>
</evidence>
<evidence type="ECO:0000313" key="9">
    <source>
        <dbReference type="Proteomes" id="UP000694553"/>
    </source>
</evidence>
<feature type="compositionally biased region" description="Low complexity" evidence="7">
    <location>
        <begin position="659"/>
        <end position="699"/>
    </location>
</feature>
<feature type="compositionally biased region" description="Low complexity" evidence="7">
    <location>
        <begin position="944"/>
        <end position="961"/>
    </location>
</feature>
<reference evidence="8" key="2">
    <citation type="submission" date="2025-08" db="UniProtKB">
        <authorList>
            <consortium name="Ensembl"/>
        </authorList>
    </citation>
    <scope>IDENTIFICATION</scope>
</reference>
<name>A0A8U7N7Y9_CORMO</name>
<dbReference type="GO" id="GO:0007160">
    <property type="term" value="P:cell-matrix adhesion"/>
    <property type="evidence" value="ECO:0007669"/>
    <property type="project" value="TreeGrafter"/>
</dbReference>
<dbReference type="AlphaFoldDB" id="A0A8U7N7Y9"/>
<dbReference type="Ensembl" id="ENSCMUT00000037277.1">
    <property type="protein sequence ID" value="ENSCMUP00000032047.1"/>
    <property type="gene ID" value="ENSCMUG00000017934.1"/>
</dbReference>
<keyword evidence="9" id="KW-1185">Reference proteome</keyword>
<evidence type="ECO:0000256" key="6">
    <source>
        <dbReference type="ARBA" id="ARBA00023180"/>
    </source>
</evidence>
<evidence type="ECO:0000256" key="5">
    <source>
        <dbReference type="ARBA" id="ARBA00023136"/>
    </source>
</evidence>
<feature type="region of interest" description="Disordered" evidence="7">
    <location>
        <begin position="797"/>
        <end position="1037"/>
    </location>
</feature>
<protein>
    <submittedName>
        <fullName evidence="8">Uncharacterized protein</fullName>
    </submittedName>
</protein>
<comment type="similarity">
    <text evidence="2">Belongs to the mesothelin family.</text>
</comment>
<comment type="subcellular location">
    <subcellularLocation>
        <location evidence="1">Membrane</location>
    </subcellularLocation>
</comment>
<feature type="compositionally biased region" description="Low complexity" evidence="7">
    <location>
        <begin position="990"/>
        <end position="1014"/>
    </location>
</feature>
<keyword evidence="5" id="KW-0472">Membrane</keyword>
<proteinExistence type="inferred from homology"/>
<dbReference type="OrthoDB" id="9909579at2759"/>
<evidence type="ECO:0000256" key="1">
    <source>
        <dbReference type="ARBA" id="ARBA00004370"/>
    </source>
</evidence>
<feature type="compositionally biased region" description="Pro residues" evidence="7">
    <location>
        <begin position="815"/>
        <end position="831"/>
    </location>
</feature>
<dbReference type="Pfam" id="PF06060">
    <property type="entry name" value="Mesothelin"/>
    <property type="match status" value="1"/>
</dbReference>
<keyword evidence="3" id="KW-0732">Signal</keyword>
<reference evidence="8" key="3">
    <citation type="submission" date="2025-09" db="UniProtKB">
        <authorList>
            <consortium name="Ensembl"/>
        </authorList>
    </citation>
    <scope>IDENTIFICATION</scope>
</reference>
<feature type="compositionally biased region" description="Polar residues" evidence="7">
    <location>
        <begin position="1"/>
        <end position="10"/>
    </location>
</feature>
<evidence type="ECO:0000256" key="2">
    <source>
        <dbReference type="ARBA" id="ARBA00011016"/>
    </source>
</evidence>
<dbReference type="PANTHER" id="PTHR23412:SF15">
    <property type="entry name" value="MESOTHELIN-LIKE PROTEIN"/>
    <property type="match status" value="1"/>
</dbReference>
<keyword evidence="4" id="KW-0130">Cell adhesion</keyword>
<dbReference type="GO" id="GO:0016020">
    <property type="term" value="C:membrane"/>
    <property type="evidence" value="ECO:0007669"/>
    <property type="project" value="UniProtKB-SubCell"/>
</dbReference>
<evidence type="ECO:0000256" key="7">
    <source>
        <dbReference type="SAM" id="MobiDB-lite"/>
    </source>
</evidence>
<dbReference type="Proteomes" id="UP000694553">
    <property type="component" value="Unassembled WGS sequence"/>
</dbReference>
<reference evidence="9" key="1">
    <citation type="submission" date="2019-10" db="EMBL/GenBank/DDBJ databases">
        <title>Corvus moneduloides (New Caledonian crow) genome, bCorMon1, primary haplotype.</title>
        <authorList>
            <person name="Rutz C."/>
            <person name="Fungtammasan C."/>
            <person name="Mountcastle J."/>
            <person name="Formenti G."/>
            <person name="Chow W."/>
            <person name="Howe K."/>
            <person name="Steele M.P."/>
            <person name="Fernandes J."/>
            <person name="Gilbert M.T.P."/>
            <person name="Fedrigo O."/>
            <person name="Jarvis E.D."/>
            <person name="Gemmell N."/>
        </authorList>
    </citation>
    <scope>NUCLEOTIDE SEQUENCE [LARGE SCALE GENOMIC DNA]</scope>
</reference>
<accession>A0A8U7N7Y9</accession>
<feature type="compositionally biased region" description="Basic residues" evidence="7">
    <location>
        <begin position="46"/>
        <end position="56"/>
    </location>
</feature>
<feature type="compositionally biased region" description="Low complexity" evidence="7">
    <location>
        <begin position="969"/>
        <end position="983"/>
    </location>
</feature>
<dbReference type="PRINTS" id="PR01217">
    <property type="entry name" value="PRICHEXTENSN"/>
</dbReference>
<feature type="compositionally biased region" description="Pro residues" evidence="7">
    <location>
        <begin position="709"/>
        <end position="728"/>
    </location>
</feature>
<feature type="compositionally biased region" description="Polar residues" evidence="7">
    <location>
        <begin position="832"/>
        <end position="843"/>
    </location>
</feature>
<dbReference type="OMA" id="CDMEPET"/>
<feature type="compositionally biased region" description="Pro residues" evidence="7">
    <location>
        <begin position="919"/>
        <end position="935"/>
    </location>
</feature>
<feature type="compositionally biased region" description="Polar residues" evidence="7">
    <location>
        <begin position="861"/>
        <end position="889"/>
    </location>
</feature>
<feature type="compositionally biased region" description="Polar residues" evidence="7">
    <location>
        <begin position="907"/>
        <end position="918"/>
    </location>
</feature>
<evidence type="ECO:0000256" key="3">
    <source>
        <dbReference type="ARBA" id="ARBA00022729"/>
    </source>
</evidence>
<feature type="compositionally biased region" description="Low complexity" evidence="7">
    <location>
        <begin position="729"/>
        <end position="753"/>
    </location>
</feature>
<evidence type="ECO:0000256" key="4">
    <source>
        <dbReference type="ARBA" id="ARBA00022889"/>
    </source>
</evidence>
<feature type="compositionally biased region" description="Polar residues" evidence="7">
    <location>
        <begin position="805"/>
        <end position="814"/>
    </location>
</feature>
<dbReference type="InterPro" id="IPR010335">
    <property type="entry name" value="Mesothelin"/>
</dbReference>